<feature type="domain" description="Biopterin-dependent aromatic amino acid hydroxylase family profile" evidence="14">
    <location>
        <begin position="1"/>
        <end position="277"/>
    </location>
</feature>
<reference evidence="15 16" key="1">
    <citation type="submission" date="2019-03" db="EMBL/GenBank/DDBJ databases">
        <title>Genome sequence of Sphingomonas sp. 17J27-24.</title>
        <authorList>
            <person name="Kim M."/>
            <person name="Maeng S."/>
            <person name="Sathiyaraj S."/>
        </authorList>
    </citation>
    <scope>NUCLEOTIDE SEQUENCE [LARGE SCALE GENOMIC DNA]</scope>
    <source>
        <strain evidence="15 16">17J27-24</strain>
    </source>
</reference>
<feature type="binding site" evidence="13">
    <location>
        <position position="143"/>
    </location>
    <ligand>
        <name>Fe cation</name>
        <dbReference type="ChEBI" id="CHEBI:24875"/>
    </ligand>
</feature>
<evidence type="ECO:0000313" key="15">
    <source>
        <dbReference type="EMBL" id="TFI58057.1"/>
    </source>
</evidence>
<keyword evidence="11" id="KW-0585">Phenylalanine catabolism</keyword>
<evidence type="ECO:0000313" key="16">
    <source>
        <dbReference type="Proteomes" id="UP000298213"/>
    </source>
</evidence>
<evidence type="ECO:0000256" key="10">
    <source>
        <dbReference type="ARBA" id="ARBA00023033"/>
    </source>
</evidence>
<evidence type="ECO:0000256" key="6">
    <source>
        <dbReference type="ARBA" id="ARBA00020276"/>
    </source>
</evidence>
<feature type="binding site" evidence="13">
    <location>
        <position position="184"/>
    </location>
    <ligand>
        <name>Fe cation</name>
        <dbReference type="ChEBI" id="CHEBI:24875"/>
    </ligand>
</feature>
<comment type="catalytic activity">
    <reaction evidence="1">
        <text>(6R)-L-erythro-5,6,7,8-tetrahydrobiopterin + L-phenylalanine + O2 = (4aS,6R)-4a-hydroxy-L-erythro-5,6,7,8-tetrahydrobiopterin + L-tyrosine</text>
        <dbReference type="Rhea" id="RHEA:20273"/>
        <dbReference type="ChEBI" id="CHEBI:15379"/>
        <dbReference type="ChEBI" id="CHEBI:15642"/>
        <dbReference type="ChEBI" id="CHEBI:58095"/>
        <dbReference type="ChEBI" id="CHEBI:58315"/>
        <dbReference type="ChEBI" id="CHEBI:59560"/>
        <dbReference type="EC" id="1.14.16.1"/>
    </reaction>
</comment>
<evidence type="ECO:0000259" key="14">
    <source>
        <dbReference type="PROSITE" id="PS51410"/>
    </source>
</evidence>
<dbReference type="GO" id="GO:0004505">
    <property type="term" value="F:phenylalanine 4-monooxygenase activity"/>
    <property type="evidence" value="ECO:0007669"/>
    <property type="project" value="UniProtKB-EC"/>
</dbReference>
<dbReference type="SUPFAM" id="SSF56534">
    <property type="entry name" value="Aromatic aminoacid monoxygenases, catalytic and oligomerization domains"/>
    <property type="match status" value="1"/>
</dbReference>
<dbReference type="RefSeq" id="WP_135086943.1">
    <property type="nucleotide sequence ID" value="NZ_SPDV01000020.1"/>
</dbReference>
<organism evidence="15 16">
    <name type="scientific">Sphingomonas parva</name>
    <dbReference type="NCBI Taxonomy" id="2555898"/>
    <lineage>
        <taxon>Bacteria</taxon>
        <taxon>Pseudomonadati</taxon>
        <taxon>Pseudomonadota</taxon>
        <taxon>Alphaproteobacteria</taxon>
        <taxon>Sphingomonadales</taxon>
        <taxon>Sphingomonadaceae</taxon>
        <taxon>Sphingomonas</taxon>
    </lineage>
</organism>
<dbReference type="InterPro" id="IPR036951">
    <property type="entry name" value="ArAA_hydroxylase_sf"/>
</dbReference>
<evidence type="ECO:0000256" key="7">
    <source>
        <dbReference type="ARBA" id="ARBA00022723"/>
    </source>
</evidence>
<dbReference type="CDD" id="cd03348">
    <property type="entry name" value="pro_PheOH"/>
    <property type="match status" value="1"/>
</dbReference>
<dbReference type="PANTHER" id="PTHR11473:SF24">
    <property type="entry name" value="PHENYLALANINE-4-HYDROXYLASE"/>
    <property type="match status" value="1"/>
</dbReference>
<dbReference type="PROSITE" id="PS51410">
    <property type="entry name" value="BH4_AAA_HYDROXYL_2"/>
    <property type="match status" value="1"/>
</dbReference>
<evidence type="ECO:0000256" key="3">
    <source>
        <dbReference type="ARBA" id="ARBA00005088"/>
    </source>
</evidence>
<proteinExistence type="inferred from homology"/>
<dbReference type="InterPro" id="IPR019774">
    <property type="entry name" value="Aromatic-AA_hydroxylase_C"/>
</dbReference>
<accession>A0A4Y8ZRG3</accession>
<keyword evidence="8 15" id="KW-0560">Oxidoreductase</keyword>
<evidence type="ECO:0000256" key="11">
    <source>
        <dbReference type="ARBA" id="ARBA00023232"/>
    </source>
</evidence>
<dbReference type="PROSITE" id="PS00367">
    <property type="entry name" value="BH4_AAA_HYDROXYL_1"/>
    <property type="match status" value="1"/>
</dbReference>
<evidence type="ECO:0000256" key="1">
    <source>
        <dbReference type="ARBA" id="ARBA00001060"/>
    </source>
</evidence>
<keyword evidence="10 15" id="KW-0503">Monooxygenase</keyword>
<sequence length="277" mass="30950">MFKDFIDSAEISPPVAATPPAGAAADWTVPQHWERFTAEEHAVWDLLFARQQEMLRGRAVRAFAEGLDVLRLSRPGIPELGELNARLHARTGWTVVSVPGLVPDDVFFAHLANRRFPAGNFIRSRDQLDYLEEPDVFHDVFGHVPLLALPAVADFMQALGRKGLEALDRGVLDRLARLYWYTVEFGLAREDGALRIYGAGILSSFGESRFSLESAMPRRRPFDLAEVLRTTYRSDAFQTGYFVIDSFEGLLDSVLEADLDALYEAVAPLSDLDPARV</sequence>
<keyword evidence="9 13" id="KW-0408">Iron</keyword>
<dbReference type="InterPro" id="IPR036329">
    <property type="entry name" value="Aro-AA_hydroxylase_C_sf"/>
</dbReference>
<evidence type="ECO:0000256" key="4">
    <source>
        <dbReference type="ARBA" id="ARBA00009712"/>
    </source>
</evidence>
<dbReference type="Proteomes" id="UP000298213">
    <property type="component" value="Unassembled WGS sequence"/>
</dbReference>
<evidence type="ECO:0000256" key="2">
    <source>
        <dbReference type="ARBA" id="ARBA00001954"/>
    </source>
</evidence>
<protein>
    <recommendedName>
        <fullName evidence="6">Phenylalanine-4-hydroxylase</fullName>
        <ecNumber evidence="5">1.14.16.1</ecNumber>
    </recommendedName>
    <alternativeName>
        <fullName evidence="12">Phe-4-monooxygenase</fullName>
    </alternativeName>
</protein>
<name>A0A4Y8ZRG3_9SPHN</name>
<comment type="cofactor">
    <cofactor evidence="2 13">
        <name>Fe(2+)</name>
        <dbReference type="ChEBI" id="CHEBI:29033"/>
    </cofactor>
</comment>
<dbReference type="PANTHER" id="PTHR11473">
    <property type="entry name" value="AROMATIC AMINO ACID HYDROXYLASE"/>
    <property type="match status" value="1"/>
</dbReference>
<evidence type="ECO:0000256" key="13">
    <source>
        <dbReference type="PIRSR" id="PIRSR601273-2"/>
    </source>
</evidence>
<dbReference type="UniPathway" id="UPA00139">
    <property type="reaction ID" value="UER00337"/>
</dbReference>
<feature type="binding site" evidence="13">
    <location>
        <position position="138"/>
    </location>
    <ligand>
        <name>Fe cation</name>
        <dbReference type="ChEBI" id="CHEBI:24875"/>
    </ligand>
</feature>
<dbReference type="NCBIfam" id="TIGR01267">
    <property type="entry name" value="Phe4hydrox_mono"/>
    <property type="match status" value="1"/>
</dbReference>
<evidence type="ECO:0000256" key="5">
    <source>
        <dbReference type="ARBA" id="ARBA00011995"/>
    </source>
</evidence>
<dbReference type="GO" id="GO:0005506">
    <property type="term" value="F:iron ion binding"/>
    <property type="evidence" value="ECO:0007669"/>
    <property type="project" value="InterPro"/>
</dbReference>
<dbReference type="InterPro" id="IPR018301">
    <property type="entry name" value="ArAA_hydroxylase_Fe/CU_BS"/>
</dbReference>
<dbReference type="GO" id="GO:0006559">
    <property type="term" value="P:L-phenylalanine catabolic process"/>
    <property type="evidence" value="ECO:0007669"/>
    <property type="project" value="UniProtKB-UniPathway"/>
</dbReference>
<dbReference type="EC" id="1.14.16.1" evidence="5"/>
<dbReference type="InterPro" id="IPR005960">
    <property type="entry name" value="Phe-4-hydroxylase_mono"/>
</dbReference>
<dbReference type="OrthoDB" id="9780502at2"/>
<dbReference type="AlphaFoldDB" id="A0A4Y8ZRG3"/>
<dbReference type="EMBL" id="SPDV01000020">
    <property type="protein sequence ID" value="TFI58057.1"/>
    <property type="molecule type" value="Genomic_DNA"/>
</dbReference>
<dbReference type="InterPro" id="IPR001273">
    <property type="entry name" value="ArAA_hydroxylase"/>
</dbReference>
<dbReference type="NCBIfam" id="NF008877">
    <property type="entry name" value="PRK11913.1-2"/>
    <property type="match status" value="1"/>
</dbReference>
<keyword evidence="7 13" id="KW-0479">Metal-binding</keyword>
<dbReference type="PRINTS" id="PR00372">
    <property type="entry name" value="FYWHYDRXLASE"/>
</dbReference>
<evidence type="ECO:0000256" key="9">
    <source>
        <dbReference type="ARBA" id="ARBA00023004"/>
    </source>
</evidence>
<keyword evidence="16" id="KW-1185">Reference proteome</keyword>
<comment type="similarity">
    <text evidence="4">Belongs to the biopterin-dependent aromatic amino acid hydroxylase family.</text>
</comment>
<gene>
    <name evidence="15" type="ORF">E2493_11675</name>
</gene>
<evidence type="ECO:0000256" key="8">
    <source>
        <dbReference type="ARBA" id="ARBA00023002"/>
    </source>
</evidence>
<evidence type="ECO:0000256" key="12">
    <source>
        <dbReference type="ARBA" id="ARBA00029922"/>
    </source>
</evidence>
<dbReference type="Pfam" id="PF00351">
    <property type="entry name" value="Biopterin_H"/>
    <property type="match status" value="1"/>
</dbReference>
<comment type="pathway">
    <text evidence="3">Amino-acid degradation; L-phenylalanine degradation; acetoacetate and fumarate from L-phenylalanine: step 1/6.</text>
</comment>
<comment type="caution">
    <text evidence="15">The sequence shown here is derived from an EMBL/GenBank/DDBJ whole genome shotgun (WGS) entry which is preliminary data.</text>
</comment>
<dbReference type="Gene3D" id="1.10.800.10">
    <property type="entry name" value="Aromatic amino acid hydroxylase"/>
    <property type="match status" value="1"/>
</dbReference>